<gene>
    <name evidence="1" type="ORF">CPEL01642_LOCUS7254</name>
</gene>
<dbReference type="AlphaFoldDB" id="A0A7S0L6P7"/>
<sequence length="152" mass="16428">MSCCLCLSGSDSSAGYSNSREQAFGDLNIPRERRCCFGIFYPETYQDMGKMRPVHMFFDREKPAAKILEGAVAHAGLKLEKGMLVGSPGKINLFTLDGDVLRLDLELEAHLGSTLHPSSVLILEKGNRLSDERIACVKAAAADSPSAGCAMM</sequence>
<proteinExistence type="predicted"/>
<organism evidence="1">
    <name type="scientific">Coccolithus braarudii</name>
    <dbReference type="NCBI Taxonomy" id="221442"/>
    <lineage>
        <taxon>Eukaryota</taxon>
        <taxon>Haptista</taxon>
        <taxon>Haptophyta</taxon>
        <taxon>Prymnesiophyceae</taxon>
        <taxon>Coccolithales</taxon>
        <taxon>Coccolithaceae</taxon>
        <taxon>Coccolithus</taxon>
    </lineage>
</organism>
<reference evidence="1" key="1">
    <citation type="submission" date="2021-01" db="EMBL/GenBank/DDBJ databases">
        <authorList>
            <person name="Corre E."/>
            <person name="Pelletier E."/>
            <person name="Niang G."/>
            <person name="Scheremetjew M."/>
            <person name="Finn R."/>
            <person name="Kale V."/>
            <person name="Holt S."/>
            <person name="Cochrane G."/>
            <person name="Meng A."/>
            <person name="Brown T."/>
            <person name="Cohen L."/>
        </authorList>
    </citation>
    <scope>NUCLEOTIDE SEQUENCE</scope>
    <source>
        <strain evidence="1">PLY182g</strain>
    </source>
</reference>
<protein>
    <submittedName>
        <fullName evidence="1">Uncharacterized protein</fullName>
    </submittedName>
</protein>
<accession>A0A7S0L6P7</accession>
<dbReference type="EMBL" id="HBEY01014984">
    <property type="protein sequence ID" value="CAD8603919.1"/>
    <property type="molecule type" value="Transcribed_RNA"/>
</dbReference>
<name>A0A7S0L6P7_9EUKA</name>
<evidence type="ECO:0000313" key="1">
    <source>
        <dbReference type="EMBL" id="CAD8603919.1"/>
    </source>
</evidence>